<dbReference type="EMBL" id="UYJE01008923">
    <property type="protein sequence ID" value="VDI68482.1"/>
    <property type="molecule type" value="Genomic_DNA"/>
</dbReference>
<feature type="compositionally biased region" description="Polar residues" evidence="1">
    <location>
        <begin position="188"/>
        <end position="202"/>
    </location>
</feature>
<keyword evidence="2" id="KW-0812">Transmembrane</keyword>
<comment type="caution">
    <text evidence="4">The sequence shown here is derived from an EMBL/GenBank/DDBJ whole genome shotgun (WGS) entry which is preliminary data.</text>
</comment>
<feature type="region of interest" description="Disordered" evidence="1">
    <location>
        <begin position="313"/>
        <end position="388"/>
    </location>
</feature>
<dbReference type="AlphaFoldDB" id="A0A8B6GTP4"/>
<feature type="region of interest" description="Disordered" evidence="1">
    <location>
        <begin position="183"/>
        <end position="202"/>
    </location>
</feature>
<feature type="chain" id="PRO_5032788046" description="Ig-like domain-containing protein" evidence="3">
    <location>
        <begin position="21"/>
        <end position="388"/>
    </location>
</feature>
<feature type="region of interest" description="Disordered" evidence="1">
    <location>
        <begin position="256"/>
        <end position="286"/>
    </location>
</feature>
<gene>
    <name evidence="4" type="ORF">MGAL_10B019575</name>
</gene>
<evidence type="ECO:0000256" key="1">
    <source>
        <dbReference type="SAM" id="MobiDB-lite"/>
    </source>
</evidence>
<evidence type="ECO:0000313" key="5">
    <source>
        <dbReference type="Proteomes" id="UP000596742"/>
    </source>
</evidence>
<evidence type="ECO:0000256" key="3">
    <source>
        <dbReference type="SAM" id="SignalP"/>
    </source>
</evidence>
<feature type="signal peptide" evidence="3">
    <location>
        <begin position="1"/>
        <end position="20"/>
    </location>
</feature>
<feature type="transmembrane region" description="Helical" evidence="2">
    <location>
        <begin position="149"/>
        <end position="172"/>
    </location>
</feature>
<keyword evidence="3" id="KW-0732">Signal</keyword>
<sequence>MMHLIRFILIVTMLVMVVSSETEPGTCVIEKRSCSAEKCELQLTAYCMERVEAVQWYHGRKQIETVKDTQYTGSLNETMVRCSSQIPCVRTIMKLIMTPFLPRDYGMYRCVLTTHKKEIRCESNFTLKLSNPILTGKGDSGSVQIKTNYIYIAIGVVAGCGLMIVILLIAVVKLARGRRQGRVMESEMNAQNNRKDSAGQSHHTYASIGSDIAHYESLSGRRGTKEGYDFPKPAVSIKKGTKEGYDFPKPAVSIKKDSEGYLKPETSGRLSEHAEPEVPDDDYSDFTMDSAFSSSTFSFSQDDIEAYNKRKYSAATSQDMDPTYTVENTRRKSSKALSNPEYTAGVFQKSKSQKAGSPVKGSERGQGSARRKEESCDYQNIKKTRRLT</sequence>
<dbReference type="Proteomes" id="UP000596742">
    <property type="component" value="Unassembled WGS sequence"/>
</dbReference>
<keyword evidence="2" id="KW-1133">Transmembrane helix</keyword>
<evidence type="ECO:0000313" key="4">
    <source>
        <dbReference type="EMBL" id="VDI68482.1"/>
    </source>
</evidence>
<keyword evidence="2" id="KW-0472">Membrane</keyword>
<evidence type="ECO:0000256" key="2">
    <source>
        <dbReference type="SAM" id="Phobius"/>
    </source>
</evidence>
<protein>
    <recommendedName>
        <fullName evidence="6">Ig-like domain-containing protein</fullName>
    </recommendedName>
</protein>
<evidence type="ECO:0008006" key="6">
    <source>
        <dbReference type="Google" id="ProtNLM"/>
    </source>
</evidence>
<dbReference type="OrthoDB" id="6093774at2759"/>
<proteinExistence type="predicted"/>
<keyword evidence="5" id="KW-1185">Reference proteome</keyword>
<accession>A0A8B6GTP4</accession>
<name>A0A8B6GTP4_MYTGA</name>
<organism evidence="4 5">
    <name type="scientific">Mytilus galloprovincialis</name>
    <name type="common">Mediterranean mussel</name>
    <dbReference type="NCBI Taxonomy" id="29158"/>
    <lineage>
        <taxon>Eukaryota</taxon>
        <taxon>Metazoa</taxon>
        <taxon>Spiralia</taxon>
        <taxon>Lophotrochozoa</taxon>
        <taxon>Mollusca</taxon>
        <taxon>Bivalvia</taxon>
        <taxon>Autobranchia</taxon>
        <taxon>Pteriomorphia</taxon>
        <taxon>Mytilida</taxon>
        <taxon>Mytiloidea</taxon>
        <taxon>Mytilidae</taxon>
        <taxon>Mytilinae</taxon>
        <taxon>Mytilus</taxon>
    </lineage>
</organism>
<reference evidence="4" key="1">
    <citation type="submission" date="2018-11" db="EMBL/GenBank/DDBJ databases">
        <authorList>
            <person name="Alioto T."/>
            <person name="Alioto T."/>
        </authorList>
    </citation>
    <scope>NUCLEOTIDE SEQUENCE</scope>
</reference>